<dbReference type="RefSeq" id="WP_130611937.1">
    <property type="nucleotide sequence ID" value="NZ_AP019400.1"/>
</dbReference>
<feature type="transmembrane region" description="Helical" evidence="1">
    <location>
        <begin position="32"/>
        <end position="51"/>
    </location>
</feature>
<evidence type="ECO:0000313" key="3">
    <source>
        <dbReference type="Proteomes" id="UP000289856"/>
    </source>
</evidence>
<keyword evidence="1" id="KW-0472">Membrane</keyword>
<dbReference type="OrthoDB" id="2970258at2"/>
<gene>
    <name evidence="2" type="ORF">KCTCHS21_39030</name>
</gene>
<sequence length="74" mass="8220">MSWSEVVMIWLLGGAIGLMEQGKLKGKLKEKVLLLSLIGACYAISLALVWVHELPGPTQWIDTLYKPLGKLLEK</sequence>
<accession>A0A3T1D8V6</accession>
<keyword evidence="3" id="KW-1185">Reference proteome</keyword>
<name>A0A3T1D8V6_9BACL</name>
<proteinExistence type="predicted"/>
<protein>
    <recommendedName>
        <fullName evidence="4">Holin</fullName>
    </recommendedName>
</protein>
<evidence type="ECO:0000256" key="1">
    <source>
        <dbReference type="SAM" id="Phobius"/>
    </source>
</evidence>
<organism evidence="2 3">
    <name type="scientific">Cohnella abietis</name>
    <dbReference type="NCBI Taxonomy" id="2507935"/>
    <lineage>
        <taxon>Bacteria</taxon>
        <taxon>Bacillati</taxon>
        <taxon>Bacillota</taxon>
        <taxon>Bacilli</taxon>
        <taxon>Bacillales</taxon>
        <taxon>Paenibacillaceae</taxon>
        <taxon>Cohnella</taxon>
    </lineage>
</organism>
<keyword evidence="1" id="KW-0812">Transmembrane</keyword>
<dbReference type="Proteomes" id="UP000289856">
    <property type="component" value="Chromosome"/>
</dbReference>
<evidence type="ECO:0008006" key="4">
    <source>
        <dbReference type="Google" id="ProtNLM"/>
    </source>
</evidence>
<dbReference type="AlphaFoldDB" id="A0A3T1D8V6"/>
<dbReference type="EMBL" id="AP019400">
    <property type="protein sequence ID" value="BBI34504.1"/>
    <property type="molecule type" value="Genomic_DNA"/>
</dbReference>
<reference evidence="2 3" key="1">
    <citation type="submission" date="2019-01" db="EMBL/GenBank/DDBJ databases">
        <title>Complete genome sequence of Cohnella hallensis HS21 isolated from Korean fir (Abies koreana) rhizospheric soil.</title>
        <authorList>
            <person name="Jiang L."/>
            <person name="Kang S.W."/>
            <person name="Kim S."/>
            <person name="Jung J."/>
            <person name="Kim C.Y."/>
            <person name="Kim D.H."/>
            <person name="Kim S.W."/>
            <person name="Lee J."/>
        </authorList>
    </citation>
    <scope>NUCLEOTIDE SEQUENCE [LARGE SCALE GENOMIC DNA]</scope>
    <source>
        <strain evidence="2 3">HS21</strain>
    </source>
</reference>
<dbReference type="KEGG" id="cohn:KCTCHS21_39030"/>
<evidence type="ECO:0000313" key="2">
    <source>
        <dbReference type="EMBL" id="BBI34504.1"/>
    </source>
</evidence>
<keyword evidence="1" id="KW-1133">Transmembrane helix</keyword>